<evidence type="ECO:0000256" key="2">
    <source>
        <dbReference type="PIRSR" id="PIRSR620019-1"/>
    </source>
</evidence>
<dbReference type="GO" id="GO:0016746">
    <property type="term" value="F:acyltransferase activity"/>
    <property type="evidence" value="ECO:0007669"/>
    <property type="project" value="UniProtKB-KW"/>
</dbReference>
<dbReference type="InterPro" id="IPR011004">
    <property type="entry name" value="Trimer_LpxA-like_sf"/>
</dbReference>
<dbReference type="SUPFAM" id="SSF51161">
    <property type="entry name" value="Trimeric LpxA-like enzymes"/>
    <property type="match status" value="1"/>
</dbReference>
<dbReference type="Pfam" id="PF17836">
    <property type="entry name" value="PglD_N"/>
    <property type="match status" value="1"/>
</dbReference>
<proteinExistence type="inferred from homology"/>
<gene>
    <name evidence="4" type="ORF">CFH90_17300</name>
</gene>
<dbReference type="InterPro" id="IPR050179">
    <property type="entry name" value="Trans_hexapeptide_repeat"/>
</dbReference>
<dbReference type="InterPro" id="IPR020019">
    <property type="entry name" value="AcTrfase_PglD-like"/>
</dbReference>
<keyword evidence="4" id="KW-0012">Acyltransferase</keyword>
<feature type="domain" description="PglD N-terminal" evidence="3">
    <location>
        <begin position="3"/>
        <end position="76"/>
    </location>
</feature>
<feature type="site" description="Increases basicity of active site His" evidence="2">
    <location>
        <position position="135"/>
    </location>
</feature>
<dbReference type="Gene3D" id="3.40.50.20">
    <property type="match status" value="1"/>
</dbReference>
<sequence length="212" mass="22956">MNKLAIFGTGGFAKELLDLAIDQGYVDICFLETETYHQQSFLGFPVLAESAVVTQSEVDFVIGIADPKIRKKIYDYYPNLYYPNLVHSQASLGYGVQEILENSQGVIVAAGARVTNSCQFGDFIIISFNSTVGHDCKFDSYVSIMPGANISGWVQLEAGVYIGTNATILPGNLDKPKILGEYSMIGAGAVVLKNTLAHTTYIGAPAKELKKL</sequence>
<accession>A0A3S9APV6</accession>
<dbReference type="InterPro" id="IPR041561">
    <property type="entry name" value="PglD_N"/>
</dbReference>
<dbReference type="EMBL" id="CP022298">
    <property type="protein sequence ID" value="AZN65679.1"/>
    <property type="molecule type" value="Genomic_DNA"/>
</dbReference>
<protein>
    <submittedName>
        <fullName evidence="4">Sugar O-acyltransferase</fullName>
    </submittedName>
</protein>
<dbReference type="AlphaFoldDB" id="A0A3S9APV6"/>
<dbReference type="PANTHER" id="PTHR43300">
    <property type="entry name" value="ACETYLTRANSFERASE"/>
    <property type="match status" value="1"/>
</dbReference>
<name>A0A3S9APV6_ACIJO</name>
<evidence type="ECO:0000256" key="1">
    <source>
        <dbReference type="ARBA" id="ARBA00007274"/>
    </source>
</evidence>
<feature type="active site" description="Proton acceptor" evidence="2">
    <location>
        <position position="134"/>
    </location>
</feature>
<dbReference type="Proteomes" id="UP000276980">
    <property type="component" value="Chromosome"/>
</dbReference>
<dbReference type="Gene3D" id="2.160.10.10">
    <property type="entry name" value="Hexapeptide repeat proteins"/>
    <property type="match status" value="1"/>
</dbReference>
<evidence type="ECO:0000259" key="3">
    <source>
        <dbReference type="Pfam" id="PF17836"/>
    </source>
</evidence>
<comment type="similarity">
    <text evidence="1">Belongs to the transferase hexapeptide repeat family.</text>
</comment>
<dbReference type="CDD" id="cd03360">
    <property type="entry name" value="LbH_AT_putative"/>
    <property type="match status" value="1"/>
</dbReference>
<evidence type="ECO:0000313" key="4">
    <source>
        <dbReference type="EMBL" id="AZN65679.1"/>
    </source>
</evidence>
<evidence type="ECO:0000313" key="5">
    <source>
        <dbReference type="Proteomes" id="UP000276980"/>
    </source>
</evidence>
<reference evidence="4 5" key="1">
    <citation type="submission" date="2017-06" db="EMBL/GenBank/DDBJ databases">
        <title>Complete Genome Sequence of the Carbazole-Degrading Bacterium Acinetobacter johnsonii IC001.</title>
        <authorList>
            <person name="Vejarano F."/>
            <person name="Suzuki-Minakuchi C."/>
            <person name="Ohtsubo Y."/>
            <person name="Tsuda M."/>
            <person name="Okada K."/>
            <person name="Nojiri H."/>
        </authorList>
    </citation>
    <scope>NUCLEOTIDE SEQUENCE [LARGE SCALE GENOMIC DNA]</scope>
    <source>
        <strain evidence="4 5">IC001</strain>
    </source>
</reference>
<dbReference type="RefSeq" id="WP_126038947.1">
    <property type="nucleotide sequence ID" value="NZ_CP022298.1"/>
</dbReference>
<dbReference type="PANTHER" id="PTHR43300:SF7">
    <property type="entry name" value="UDP-N-ACETYLBACILLOSAMINE N-ACETYLTRANSFERASE"/>
    <property type="match status" value="1"/>
</dbReference>
<keyword evidence="4" id="KW-0808">Transferase</keyword>
<organism evidence="4 5">
    <name type="scientific">Acinetobacter johnsonii</name>
    <dbReference type="NCBI Taxonomy" id="40214"/>
    <lineage>
        <taxon>Bacteria</taxon>
        <taxon>Pseudomonadati</taxon>
        <taxon>Pseudomonadota</taxon>
        <taxon>Gammaproteobacteria</taxon>
        <taxon>Moraxellales</taxon>
        <taxon>Moraxellaceae</taxon>
        <taxon>Acinetobacter</taxon>
    </lineage>
</organism>